<proteinExistence type="predicted"/>
<evidence type="ECO:0000313" key="1">
    <source>
        <dbReference type="EMBL" id="CDY34783.1"/>
    </source>
</evidence>
<accession>A0A078HD88</accession>
<gene>
    <name evidence="1" type="primary">BnaA09g41500D</name>
    <name evidence="1" type="ORF">GSBRNA2T00057328001</name>
</gene>
<dbReference type="Proteomes" id="UP000028999">
    <property type="component" value="Unassembled WGS sequence"/>
</dbReference>
<keyword evidence="2" id="KW-1185">Reference proteome</keyword>
<dbReference type="PaxDb" id="3708-A0A078HD88"/>
<reference evidence="1 2" key="1">
    <citation type="journal article" date="2014" name="Science">
        <title>Plant genetics. Early allopolyploid evolution in the post-Neolithic Brassica napus oilseed genome.</title>
        <authorList>
            <person name="Chalhoub B."/>
            <person name="Denoeud F."/>
            <person name="Liu S."/>
            <person name="Parkin I.A."/>
            <person name="Tang H."/>
            <person name="Wang X."/>
            <person name="Chiquet J."/>
            <person name="Belcram H."/>
            <person name="Tong C."/>
            <person name="Samans B."/>
            <person name="Correa M."/>
            <person name="Da Silva C."/>
            <person name="Just J."/>
            <person name="Falentin C."/>
            <person name="Koh C.S."/>
            <person name="Le Clainche I."/>
            <person name="Bernard M."/>
            <person name="Bento P."/>
            <person name="Noel B."/>
            <person name="Labadie K."/>
            <person name="Alberti A."/>
            <person name="Charles M."/>
            <person name="Arnaud D."/>
            <person name="Guo H."/>
            <person name="Daviaud C."/>
            <person name="Alamery S."/>
            <person name="Jabbari K."/>
            <person name="Zhao M."/>
            <person name="Edger P.P."/>
            <person name="Chelaifa H."/>
            <person name="Tack D."/>
            <person name="Lassalle G."/>
            <person name="Mestiri I."/>
            <person name="Schnel N."/>
            <person name="Le Paslier M.C."/>
            <person name="Fan G."/>
            <person name="Renault V."/>
            <person name="Bayer P.E."/>
            <person name="Golicz A.A."/>
            <person name="Manoli S."/>
            <person name="Lee T.H."/>
            <person name="Thi V.H."/>
            <person name="Chalabi S."/>
            <person name="Hu Q."/>
            <person name="Fan C."/>
            <person name="Tollenaere R."/>
            <person name="Lu Y."/>
            <person name="Battail C."/>
            <person name="Shen J."/>
            <person name="Sidebottom C.H."/>
            <person name="Wang X."/>
            <person name="Canaguier A."/>
            <person name="Chauveau A."/>
            <person name="Berard A."/>
            <person name="Deniot G."/>
            <person name="Guan M."/>
            <person name="Liu Z."/>
            <person name="Sun F."/>
            <person name="Lim Y.P."/>
            <person name="Lyons E."/>
            <person name="Town C.D."/>
            <person name="Bancroft I."/>
            <person name="Wang X."/>
            <person name="Meng J."/>
            <person name="Ma J."/>
            <person name="Pires J.C."/>
            <person name="King G.J."/>
            <person name="Brunel D."/>
            <person name="Delourme R."/>
            <person name="Renard M."/>
            <person name="Aury J.M."/>
            <person name="Adams K.L."/>
            <person name="Batley J."/>
            <person name="Snowdon R.J."/>
            <person name="Tost J."/>
            <person name="Edwards D."/>
            <person name="Zhou Y."/>
            <person name="Hua W."/>
            <person name="Sharpe A.G."/>
            <person name="Paterson A.H."/>
            <person name="Guan C."/>
            <person name="Wincker P."/>
        </authorList>
    </citation>
    <scope>NUCLEOTIDE SEQUENCE [LARGE SCALE GENOMIC DNA]</scope>
    <source>
        <strain evidence="2">cv. Darmor-bzh</strain>
    </source>
</reference>
<evidence type="ECO:0000313" key="2">
    <source>
        <dbReference type="Proteomes" id="UP000028999"/>
    </source>
</evidence>
<organism evidence="1 2">
    <name type="scientific">Brassica napus</name>
    <name type="common">Rape</name>
    <dbReference type="NCBI Taxonomy" id="3708"/>
    <lineage>
        <taxon>Eukaryota</taxon>
        <taxon>Viridiplantae</taxon>
        <taxon>Streptophyta</taxon>
        <taxon>Embryophyta</taxon>
        <taxon>Tracheophyta</taxon>
        <taxon>Spermatophyta</taxon>
        <taxon>Magnoliopsida</taxon>
        <taxon>eudicotyledons</taxon>
        <taxon>Gunneridae</taxon>
        <taxon>Pentapetalae</taxon>
        <taxon>rosids</taxon>
        <taxon>malvids</taxon>
        <taxon>Brassicales</taxon>
        <taxon>Brassicaceae</taxon>
        <taxon>Brassiceae</taxon>
        <taxon>Brassica</taxon>
    </lineage>
</organism>
<dbReference type="EMBL" id="LK032341">
    <property type="protein sequence ID" value="CDY34783.1"/>
    <property type="molecule type" value="Genomic_DNA"/>
</dbReference>
<protein>
    <submittedName>
        <fullName evidence="1">BnaA09g41500D protein</fullName>
    </submittedName>
</protein>
<name>A0A078HD88_BRANA</name>
<sequence>MIEDYFLGKNKKE</sequence>